<name>Q6ZEC3_SYNY3</name>
<dbReference type="EMBL" id="AP004311">
    <property type="protein sequence ID" value="BAD01977.1"/>
    <property type="molecule type" value="Genomic_DNA"/>
</dbReference>
<dbReference type="EnsemblBacteria" id="BAD01977">
    <property type="protein sequence ID" value="BAD01977"/>
    <property type="gene ID" value="BAD01977"/>
</dbReference>
<geneLocation type="plasmid" evidence="1 2">
    <name>pSYSA</name>
</geneLocation>
<accession>Q6ZEC3</accession>
<protein>
    <submittedName>
        <fullName evidence="1">Uncharacterized protein</fullName>
    </submittedName>
</protein>
<keyword evidence="2" id="KW-1185">Reference proteome</keyword>
<sequence>MSILRYEENGIEFFTVQATGESGMSQSGLARLCGVDEKSIRVVLKSVRSSSCSNFLKPLQNIELTVRNSYHEFKNVTILRDTVCAHILEWYAFESQRPNETARQAFRKFASMGIRTWIQGITGWEQGTEALTLEPEAKKTTADLGKIKTELEQLEHSLLVALKHRHAIHNIVEQPTVVDLTLQQIIHTAVHVQAKTLNEALKQLALLRHWFTEWDFSALMDANQISQHNQFWEEVGTLRAENEALTRRLAILQAQRSNLPYTSPEQAKMNLEERIEWLTQALLTHQKRPDGDRAKKICRLQATILARYEAGESLKAIAQELELDYETARTYVKRTRANLRLQVVMS</sequence>
<reference evidence="1 2" key="1">
    <citation type="journal article" date="2003" name="DNA Res.">
        <title>Structural analysis of four large plasmids harboring in a unicellular cyanobacterium, Synechocystis sp. PCC 6803.</title>
        <authorList>
            <person name="Kaneko T."/>
            <person name="Nakamura Y."/>
            <person name="Sasamoto S."/>
            <person name="Watanabe A."/>
            <person name="Kohara M."/>
            <person name="Matsumoto M."/>
            <person name="Shimpo S."/>
            <person name="Yamada M."/>
            <person name="Tabata S."/>
        </authorList>
    </citation>
    <scope>NUCLEOTIDE SEQUENCE [LARGE SCALE GENOMIC DNA]</scope>
    <source>
        <strain evidence="2">ATCC 27184 / PCC 6803 / Kazusa</strain>
    </source>
</reference>
<dbReference type="AlphaFoldDB" id="Q6ZEC3"/>
<keyword evidence="1" id="KW-0614">Plasmid</keyword>
<dbReference type="IntAct" id="Q6ZEC3">
    <property type="interactions" value="1"/>
</dbReference>
<evidence type="ECO:0000313" key="1">
    <source>
        <dbReference type="EMBL" id="BAD01977.1"/>
    </source>
</evidence>
<dbReference type="KEGG" id="syn:sll7075"/>
<gene>
    <name evidence="1" type="ordered locus">sll7075</name>
</gene>
<evidence type="ECO:0000313" key="2">
    <source>
        <dbReference type="Proteomes" id="UP000001425"/>
    </source>
</evidence>
<dbReference type="Proteomes" id="UP000001425">
    <property type="component" value="Plasmid pSYSA"/>
</dbReference>
<dbReference type="InParanoid" id="Q6ZEC3"/>
<proteinExistence type="predicted"/>
<organism evidence="1 2">
    <name type="scientific">Synechocystis sp. (strain ATCC 27184 / PCC 6803 / Kazusa)</name>
    <dbReference type="NCBI Taxonomy" id="1111708"/>
    <lineage>
        <taxon>Bacteria</taxon>
        <taxon>Bacillati</taxon>
        <taxon>Cyanobacteriota</taxon>
        <taxon>Cyanophyceae</taxon>
        <taxon>Synechococcales</taxon>
        <taxon>Merismopediaceae</taxon>
        <taxon>Synechocystis</taxon>
    </lineage>
</organism>